<proteinExistence type="inferred from homology"/>
<keyword evidence="5" id="KW-1185">Reference proteome</keyword>
<evidence type="ECO:0000256" key="2">
    <source>
        <dbReference type="ARBA" id="ARBA00023002"/>
    </source>
</evidence>
<dbReference type="CDD" id="cd05374">
    <property type="entry name" value="17beta-HSD-like_SDR_c"/>
    <property type="match status" value="1"/>
</dbReference>
<dbReference type="PRINTS" id="PR00081">
    <property type="entry name" value="GDHRDH"/>
</dbReference>
<keyword evidence="2" id="KW-0560">Oxidoreductase</keyword>
<dbReference type="Pfam" id="PF00106">
    <property type="entry name" value="adh_short"/>
    <property type="match status" value="1"/>
</dbReference>
<evidence type="ECO:0000313" key="4">
    <source>
        <dbReference type="EMBL" id="GAA3861047.1"/>
    </source>
</evidence>
<evidence type="ECO:0000256" key="1">
    <source>
        <dbReference type="ARBA" id="ARBA00006484"/>
    </source>
</evidence>
<dbReference type="SUPFAM" id="SSF51735">
    <property type="entry name" value="NAD(P)-binding Rossmann-fold domains"/>
    <property type="match status" value="1"/>
</dbReference>
<sequence length="275" mass="30581">MRSILITGCSSGIGYDAAITLSNAGWRVFATCRRVEDCETLRARGLESCVLDYEKPETINAALEYVFQQTGGTLDALFNNGAYAIPGALEDVPPDAMRAIFEANFLGWHDLTRRVVPVMRAQGHGRIVQCSSVLGLITAPWRGAYVATKFALEGYTDTLRQELRGAGIHVSLIEPGPIRTAFRKNARIQFDRWIDWESSSIADLYRNTLVNRLYAAEGTPDRFELGAESVTRAVVRALEAPRPKARYRVTLPTHAAAIAKRLLPTRWLDRLSERA</sequence>
<organism evidence="4 5">
    <name type="scientific">Celeribacter arenosi</name>
    <dbReference type="NCBI Taxonomy" id="792649"/>
    <lineage>
        <taxon>Bacteria</taxon>
        <taxon>Pseudomonadati</taxon>
        <taxon>Pseudomonadota</taxon>
        <taxon>Alphaproteobacteria</taxon>
        <taxon>Rhodobacterales</taxon>
        <taxon>Roseobacteraceae</taxon>
        <taxon>Celeribacter</taxon>
    </lineage>
</organism>
<dbReference type="Proteomes" id="UP001399917">
    <property type="component" value="Unassembled WGS sequence"/>
</dbReference>
<dbReference type="InterPro" id="IPR020904">
    <property type="entry name" value="Sc_DH/Rdtase_CS"/>
</dbReference>
<protein>
    <submittedName>
        <fullName evidence="4">SDR family NAD(P)-dependent oxidoreductase</fullName>
    </submittedName>
</protein>
<comment type="caution">
    <text evidence="4">The sequence shown here is derived from an EMBL/GenBank/DDBJ whole genome shotgun (WGS) entry which is preliminary data.</text>
</comment>
<dbReference type="PRINTS" id="PR00080">
    <property type="entry name" value="SDRFAMILY"/>
</dbReference>
<dbReference type="InterPro" id="IPR002347">
    <property type="entry name" value="SDR_fam"/>
</dbReference>
<evidence type="ECO:0000256" key="3">
    <source>
        <dbReference type="RuleBase" id="RU000363"/>
    </source>
</evidence>
<accession>A0ABP7K079</accession>
<dbReference type="EMBL" id="BAABDF010000003">
    <property type="protein sequence ID" value="GAA3861047.1"/>
    <property type="molecule type" value="Genomic_DNA"/>
</dbReference>
<gene>
    <name evidence="4" type="ORF">GCM10022404_09820</name>
</gene>
<name>A0ABP7K079_9RHOB</name>
<dbReference type="RefSeq" id="WP_344844234.1">
    <property type="nucleotide sequence ID" value="NZ_BAABDF010000003.1"/>
</dbReference>
<dbReference type="PANTHER" id="PTHR44169">
    <property type="entry name" value="NADPH-DEPENDENT 1-ACYLDIHYDROXYACETONE PHOSPHATE REDUCTASE"/>
    <property type="match status" value="1"/>
</dbReference>
<dbReference type="Gene3D" id="3.40.50.720">
    <property type="entry name" value="NAD(P)-binding Rossmann-like Domain"/>
    <property type="match status" value="1"/>
</dbReference>
<dbReference type="InterPro" id="IPR036291">
    <property type="entry name" value="NAD(P)-bd_dom_sf"/>
</dbReference>
<evidence type="ECO:0000313" key="5">
    <source>
        <dbReference type="Proteomes" id="UP001399917"/>
    </source>
</evidence>
<dbReference type="PROSITE" id="PS00061">
    <property type="entry name" value="ADH_SHORT"/>
    <property type="match status" value="1"/>
</dbReference>
<comment type="similarity">
    <text evidence="1 3">Belongs to the short-chain dehydrogenases/reductases (SDR) family.</text>
</comment>
<dbReference type="PANTHER" id="PTHR44169:SF6">
    <property type="entry name" value="NADPH-DEPENDENT 1-ACYLDIHYDROXYACETONE PHOSPHATE REDUCTASE"/>
    <property type="match status" value="1"/>
</dbReference>
<reference evidence="5" key="1">
    <citation type="journal article" date="2019" name="Int. J. Syst. Evol. Microbiol.">
        <title>The Global Catalogue of Microorganisms (GCM) 10K type strain sequencing project: providing services to taxonomists for standard genome sequencing and annotation.</title>
        <authorList>
            <consortium name="The Broad Institute Genomics Platform"/>
            <consortium name="The Broad Institute Genome Sequencing Center for Infectious Disease"/>
            <person name="Wu L."/>
            <person name="Ma J."/>
        </authorList>
    </citation>
    <scope>NUCLEOTIDE SEQUENCE [LARGE SCALE GENOMIC DNA]</scope>
    <source>
        <strain evidence="5">JCM 17190</strain>
    </source>
</reference>